<accession>A0A181C9Y4</accession>
<feature type="domain" description="Fumarylacetoacetase-like C-terminal" evidence="2">
    <location>
        <begin position="80"/>
        <end position="251"/>
    </location>
</feature>
<evidence type="ECO:0000313" key="4">
    <source>
        <dbReference type="Proteomes" id="UP000502533"/>
    </source>
</evidence>
<reference evidence="3 4" key="1">
    <citation type="submission" date="2020-03" db="EMBL/GenBank/DDBJ databases">
        <title>Isolation of cellulose-producing strains, genome characterization and application of the synthesized cellulose films as an economical and sustainable material for piezoelectric sensor construction.</title>
        <authorList>
            <person name="Mangayil R.K."/>
        </authorList>
    </citation>
    <scope>NUCLEOTIDE SEQUENCE [LARGE SCALE GENOMIC DNA]</scope>
    <source>
        <strain evidence="3 4">ENS 9a1a</strain>
    </source>
</reference>
<keyword evidence="1" id="KW-0456">Lyase</keyword>
<evidence type="ECO:0000256" key="1">
    <source>
        <dbReference type="ARBA" id="ARBA00023239"/>
    </source>
</evidence>
<dbReference type="RefSeq" id="WP_007398256.1">
    <property type="nucleotide sequence ID" value="NZ_CALMTF010000105.1"/>
</dbReference>
<keyword evidence="4" id="KW-1185">Reference proteome</keyword>
<dbReference type="InterPro" id="IPR050772">
    <property type="entry name" value="Hydratase-Decarb/MhpD_sf"/>
</dbReference>
<gene>
    <name evidence="3" type="ORF">GWK63_06710</name>
</gene>
<dbReference type="SUPFAM" id="SSF56529">
    <property type="entry name" value="FAH"/>
    <property type="match status" value="1"/>
</dbReference>
<name>A0A181C9Y4_9PROT</name>
<dbReference type="Pfam" id="PF01557">
    <property type="entry name" value="FAA_hydrolase"/>
    <property type="match status" value="1"/>
</dbReference>
<dbReference type="InterPro" id="IPR036663">
    <property type="entry name" value="Fumarylacetoacetase_C_sf"/>
</dbReference>
<evidence type="ECO:0000259" key="2">
    <source>
        <dbReference type="Pfam" id="PF01557"/>
    </source>
</evidence>
<dbReference type="PANTHER" id="PTHR30143">
    <property type="entry name" value="ACID HYDRATASE"/>
    <property type="match status" value="1"/>
</dbReference>
<dbReference type="GO" id="GO:0005737">
    <property type="term" value="C:cytoplasm"/>
    <property type="evidence" value="ECO:0007669"/>
    <property type="project" value="TreeGrafter"/>
</dbReference>
<sequence length="253" mass="25937">MPTSPSPALTDLFRAIRAGEMPPPATVDPALVPATETAAYAVQDAVGRGLGPIVGWKVGASGPEAEPAAAPIHAGTVFGTGATVPHGLCRHLGVEGEIGYRFARALPARPRAYARAEVLAAIGTIHPVIEIVDTRFEKPASQHHLLHLADQQSHGALIVGPGQTAWQAVNPVAERVVLSIDGRVVADHTGGNAAGDPLRLLVWLANHAARRGIGIGAGCLVTTGSATGTVFVAHGTDAEARFPNIGQVTAHLA</sequence>
<dbReference type="Gene3D" id="3.90.850.10">
    <property type="entry name" value="Fumarylacetoacetase-like, C-terminal domain"/>
    <property type="match status" value="1"/>
</dbReference>
<dbReference type="PANTHER" id="PTHR30143:SF0">
    <property type="entry name" value="2-KETO-4-PENTENOATE HYDRATASE"/>
    <property type="match status" value="1"/>
</dbReference>
<organism evidence="3 4">
    <name type="scientific">Komagataeibacter rhaeticus</name>
    <dbReference type="NCBI Taxonomy" id="215221"/>
    <lineage>
        <taxon>Bacteria</taxon>
        <taxon>Pseudomonadati</taxon>
        <taxon>Pseudomonadota</taxon>
        <taxon>Alphaproteobacteria</taxon>
        <taxon>Acetobacterales</taxon>
        <taxon>Acetobacteraceae</taxon>
        <taxon>Komagataeibacter</taxon>
    </lineage>
</organism>
<dbReference type="EMBL" id="CP050139">
    <property type="protein sequence ID" value="QIP35195.1"/>
    <property type="molecule type" value="Genomic_DNA"/>
</dbReference>
<dbReference type="GO" id="GO:0008684">
    <property type="term" value="F:2-oxopent-4-enoate hydratase activity"/>
    <property type="evidence" value="ECO:0007669"/>
    <property type="project" value="TreeGrafter"/>
</dbReference>
<dbReference type="GeneID" id="85021838"/>
<protein>
    <submittedName>
        <fullName evidence="3">2-keto-4-pentenoate hydratase</fullName>
    </submittedName>
</protein>
<proteinExistence type="predicted"/>
<evidence type="ECO:0000313" key="3">
    <source>
        <dbReference type="EMBL" id="QIP35195.1"/>
    </source>
</evidence>
<dbReference type="Proteomes" id="UP000502533">
    <property type="component" value="Chromosome"/>
</dbReference>
<dbReference type="InterPro" id="IPR011234">
    <property type="entry name" value="Fumarylacetoacetase-like_C"/>
</dbReference>
<dbReference type="AlphaFoldDB" id="A0A181C9Y4"/>
<dbReference type="KEGG" id="kre:GWK63_06710"/>